<proteinExistence type="predicted"/>
<dbReference type="PANTHER" id="PTHR17985:SF8">
    <property type="entry name" value="TRANSPORT AND GOLGI ORGANIZATION PROTEIN 2 HOMOLOG"/>
    <property type="match status" value="1"/>
</dbReference>
<dbReference type="PANTHER" id="PTHR17985">
    <property type="entry name" value="SER/THR-RICH PROTEIN T10 IN DGCR REGION"/>
    <property type="match status" value="1"/>
</dbReference>
<evidence type="ECO:0000313" key="2">
    <source>
        <dbReference type="Proteomes" id="UP000317557"/>
    </source>
</evidence>
<dbReference type="Proteomes" id="UP000317557">
    <property type="component" value="Unassembled WGS sequence"/>
</dbReference>
<dbReference type="OrthoDB" id="4380123at2"/>
<keyword evidence="2" id="KW-1185">Reference proteome</keyword>
<dbReference type="AlphaFoldDB" id="A0A521F9A9"/>
<accession>A0A521F9A9</accession>
<dbReference type="InterPro" id="IPR008551">
    <property type="entry name" value="TANGO2"/>
</dbReference>
<dbReference type="EMBL" id="FXTP01000016">
    <property type="protein sequence ID" value="SMO92707.1"/>
    <property type="molecule type" value="Genomic_DNA"/>
</dbReference>
<dbReference type="Pfam" id="PF05742">
    <property type="entry name" value="TANGO2"/>
    <property type="match status" value="1"/>
</dbReference>
<organism evidence="1 2">
    <name type="scientific">Gracilimonas mengyeensis</name>
    <dbReference type="NCBI Taxonomy" id="1302730"/>
    <lineage>
        <taxon>Bacteria</taxon>
        <taxon>Pseudomonadati</taxon>
        <taxon>Balneolota</taxon>
        <taxon>Balneolia</taxon>
        <taxon>Balneolales</taxon>
        <taxon>Balneolaceae</taxon>
        <taxon>Gracilimonas</taxon>
    </lineage>
</organism>
<dbReference type="RefSeq" id="WP_142455707.1">
    <property type="nucleotide sequence ID" value="NZ_FXTP01000016.1"/>
</dbReference>
<evidence type="ECO:0000313" key="1">
    <source>
        <dbReference type="EMBL" id="SMO92707.1"/>
    </source>
</evidence>
<dbReference type="Gene3D" id="3.60.60.10">
    <property type="entry name" value="Penicillin V Acylase, Chain A"/>
    <property type="match status" value="1"/>
</dbReference>
<gene>
    <name evidence="1" type="ORF">SAMN06265219_11617</name>
</gene>
<reference evidence="1 2" key="1">
    <citation type="submission" date="2017-05" db="EMBL/GenBank/DDBJ databases">
        <authorList>
            <person name="Varghese N."/>
            <person name="Submissions S."/>
        </authorList>
    </citation>
    <scope>NUCLEOTIDE SEQUENCE [LARGE SCALE GENOMIC DNA]</scope>
    <source>
        <strain evidence="1 2">DSM 21985</strain>
    </source>
</reference>
<name>A0A521F9A9_9BACT</name>
<protein>
    <submittedName>
        <fullName evidence="1">Uncharacterized conserved protein, contains NRDE domain</fullName>
    </submittedName>
</protein>
<sequence>MCLITFANNAHPKYQLVFAGNRDEFYERPTRKAQFWTEEGHPNILAGKDIQGGGTWLGVHKDGRWATLTNYRDLSDIKEDAPTRGDLPLEFLKNSRSAVDYLDELKQTAHQYNGFNLLLSDESGIFHFSNQDNKITEVAPGVHGLSNALLDTSWPKTERAKAGLTKVLQHEEMDKEALFSLLTDEMKAPDSELPETGLSQKMERLVSSIFIKSEDYGTRCSTVFLIDRDGNIDFTERTFEPGSTSVKEEQHFSFNG</sequence>